<feature type="transmembrane region" description="Helical" evidence="11">
    <location>
        <begin position="114"/>
        <end position="134"/>
    </location>
</feature>
<evidence type="ECO:0000256" key="8">
    <source>
        <dbReference type="ARBA" id="ARBA00022989"/>
    </source>
</evidence>
<evidence type="ECO:0000256" key="11">
    <source>
        <dbReference type="RuleBase" id="RU363032"/>
    </source>
</evidence>
<evidence type="ECO:0000256" key="5">
    <source>
        <dbReference type="ARBA" id="ARBA00022475"/>
    </source>
</evidence>
<dbReference type="STRING" id="419475.A8A54_14900"/>
<dbReference type="SUPFAM" id="SSF161098">
    <property type="entry name" value="MetI-like"/>
    <property type="match status" value="1"/>
</dbReference>
<name>A0A1A9FQW8_9HYPH</name>
<evidence type="ECO:0000256" key="6">
    <source>
        <dbReference type="ARBA" id="ARBA00022597"/>
    </source>
</evidence>
<keyword evidence="6" id="KW-0762">Sugar transport</keyword>
<evidence type="ECO:0000313" key="13">
    <source>
        <dbReference type="EMBL" id="NNV19848.1"/>
    </source>
</evidence>
<dbReference type="OrthoDB" id="9815445at2"/>
<feature type="transmembrane region" description="Helical" evidence="11">
    <location>
        <begin position="181"/>
        <end position="206"/>
    </location>
</feature>
<sequence>MTASKIKRTFIAWIILAPLIVLTLFPFAVMFLTAVKPPQEVLSPTWWPSEFRWANFSEMWVRTGFGTALLNSFYVSVIASIGAIIVSIPAAYAMSRFHFAGHGAFRQFLLVSQMISPIVLVLGLFRLLAAYGLIESVTAVGAIYMAFNIAFTVWMLQSYFDTIPKDLEEASWMEGAGRFKTLVKVFLPLCLPAIAVTAIFTFINAWNEFVVALTMLRSQGSYTLPIQVFSLVAGRYTVEWHYVMAATLVATLPVAILFIWLQRYLIKGLALGAVK</sequence>
<dbReference type="EMBL" id="NNRM01000048">
    <property type="protein sequence ID" value="OYR21443.1"/>
    <property type="molecule type" value="Genomic_DNA"/>
</dbReference>
<keyword evidence="5" id="KW-1003">Cell membrane</keyword>
<protein>
    <recommendedName>
        <fullName evidence="10">Maltose/maltodextrin transport system permease protein MalG</fullName>
    </recommendedName>
</protein>
<feature type="transmembrane region" description="Helical" evidence="11">
    <location>
        <begin position="12"/>
        <end position="35"/>
    </location>
</feature>
<dbReference type="GO" id="GO:0005886">
    <property type="term" value="C:plasma membrane"/>
    <property type="evidence" value="ECO:0007669"/>
    <property type="project" value="UniProtKB-SubCell"/>
</dbReference>
<dbReference type="AlphaFoldDB" id="A0A1A9FQW8"/>
<keyword evidence="4 11" id="KW-0813">Transport</keyword>
<proteinExistence type="inferred from homology"/>
<evidence type="ECO:0000313" key="16">
    <source>
        <dbReference type="Proteomes" id="UP000526233"/>
    </source>
</evidence>
<evidence type="ECO:0000256" key="7">
    <source>
        <dbReference type="ARBA" id="ARBA00022692"/>
    </source>
</evidence>
<dbReference type="GeneID" id="93111082"/>
<evidence type="ECO:0000259" key="12">
    <source>
        <dbReference type="PROSITE" id="PS50928"/>
    </source>
</evidence>
<organism evidence="14 15">
    <name type="scientific">Brucella pseudogrignonensis</name>
    <dbReference type="NCBI Taxonomy" id="419475"/>
    <lineage>
        <taxon>Bacteria</taxon>
        <taxon>Pseudomonadati</taxon>
        <taxon>Pseudomonadota</taxon>
        <taxon>Alphaproteobacteria</taxon>
        <taxon>Hyphomicrobiales</taxon>
        <taxon>Brucellaceae</taxon>
        <taxon>Brucella/Ochrobactrum group</taxon>
        <taxon>Brucella</taxon>
    </lineage>
</organism>
<comment type="subcellular location">
    <subcellularLocation>
        <location evidence="2 11">Cell membrane</location>
        <topology evidence="2 11">Multi-pass membrane protein</topology>
    </subcellularLocation>
</comment>
<keyword evidence="15" id="KW-1185">Reference proteome</keyword>
<dbReference type="PANTHER" id="PTHR32243">
    <property type="entry name" value="MALTOSE TRANSPORT SYSTEM PERMEASE-RELATED"/>
    <property type="match status" value="1"/>
</dbReference>
<keyword evidence="9 11" id="KW-0472">Membrane</keyword>
<dbReference type="Proteomes" id="UP000526233">
    <property type="component" value="Unassembled WGS sequence"/>
</dbReference>
<dbReference type="Proteomes" id="UP000216188">
    <property type="component" value="Unassembled WGS sequence"/>
</dbReference>
<feature type="domain" description="ABC transmembrane type-1" evidence="12">
    <location>
        <begin position="69"/>
        <end position="261"/>
    </location>
</feature>
<reference evidence="14 15" key="1">
    <citation type="submission" date="2017-07" db="EMBL/GenBank/DDBJ databases">
        <title>Phylogenetic study on the rhizospheric bacterium Ochrobactrum sp. A44.</title>
        <authorList>
            <person name="Krzyzanowska D.M."/>
            <person name="Ossowicki A."/>
            <person name="Rajewska M."/>
            <person name="Maciag T."/>
            <person name="Kaczynski Z."/>
            <person name="Czerwicka M."/>
            <person name="Jafra S."/>
        </authorList>
    </citation>
    <scope>NUCLEOTIDE SEQUENCE [LARGE SCALE GENOMIC DNA]</scope>
    <source>
        <strain evidence="14 15">CCUG 30717</strain>
    </source>
</reference>
<evidence type="ECO:0000256" key="3">
    <source>
        <dbReference type="ARBA" id="ARBA00009047"/>
    </source>
</evidence>
<gene>
    <name evidence="14" type="ORF">CEV34_4972</name>
    <name evidence="13" type="ORF">EHE22_05300</name>
</gene>
<evidence type="ECO:0000256" key="4">
    <source>
        <dbReference type="ARBA" id="ARBA00022448"/>
    </source>
</evidence>
<dbReference type="CDD" id="cd06261">
    <property type="entry name" value="TM_PBP2"/>
    <property type="match status" value="1"/>
</dbReference>
<evidence type="ECO:0000256" key="1">
    <source>
        <dbReference type="ARBA" id="ARBA00002264"/>
    </source>
</evidence>
<dbReference type="PANTHER" id="PTHR32243:SF50">
    <property type="entry name" value="MALTOSE_MALTODEXTRIN TRANSPORT SYSTEM PERMEASE PROTEIN MALG"/>
    <property type="match status" value="1"/>
</dbReference>
<reference evidence="13 16" key="2">
    <citation type="submission" date="2018-11" db="EMBL/GenBank/DDBJ databases">
        <title>Genome sequencing and analysis.</title>
        <authorList>
            <person name="Huang Y.-T."/>
        </authorList>
    </citation>
    <scope>NUCLEOTIDE SEQUENCE [LARGE SCALE GENOMIC DNA]</scope>
    <source>
        <strain evidence="13 16">SHIN</strain>
    </source>
</reference>
<dbReference type="InterPro" id="IPR050901">
    <property type="entry name" value="BP-dep_ABC_trans_perm"/>
</dbReference>
<comment type="similarity">
    <text evidence="3">Belongs to the binding-protein-dependent transport system permease family. MalFG subfamily.</text>
</comment>
<dbReference type="Gene3D" id="1.10.3720.10">
    <property type="entry name" value="MetI-like"/>
    <property type="match status" value="1"/>
</dbReference>
<accession>A0A1A9FQW8</accession>
<evidence type="ECO:0000256" key="9">
    <source>
        <dbReference type="ARBA" id="ARBA00023136"/>
    </source>
</evidence>
<keyword evidence="8 11" id="KW-1133">Transmembrane helix</keyword>
<dbReference type="RefSeq" id="WP_007879589.1">
    <property type="nucleotide sequence ID" value="NZ_CAXURC020000002.1"/>
</dbReference>
<evidence type="ECO:0000313" key="14">
    <source>
        <dbReference type="EMBL" id="OYR21443.1"/>
    </source>
</evidence>
<dbReference type="EMBL" id="PKQI01000001">
    <property type="protein sequence ID" value="NNV19848.1"/>
    <property type="molecule type" value="Genomic_DNA"/>
</dbReference>
<dbReference type="InterPro" id="IPR035906">
    <property type="entry name" value="MetI-like_sf"/>
</dbReference>
<feature type="transmembrane region" description="Helical" evidence="11">
    <location>
        <begin position="140"/>
        <end position="160"/>
    </location>
</feature>
<dbReference type="Pfam" id="PF00528">
    <property type="entry name" value="BPD_transp_1"/>
    <property type="match status" value="1"/>
</dbReference>
<comment type="caution">
    <text evidence="14">The sequence shown here is derived from an EMBL/GenBank/DDBJ whole genome shotgun (WGS) entry which is preliminary data.</text>
</comment>
<dbReference type="InterPro" id="IPR000515">
    <property type="entry name" value="MetI-like"/>
</dbReference>
<comment type="function">
    <text evidence="1">Part of the ABC transporter complex MalEFGK involved in maltose/maltodextrin import. Probably responsible for the translocation of the substrate across the membrane.</text>
</comment>
<evidence type="ECO:0000256" key="10">
    <source>
        <dbReference type="ARBA" id="ARBA00041109"/>
    </source>
</evidence>
<evidence type="ECO:0000313" key="15">
    <source>
        <dbReference type="Proteomes" id="UP000216188"/>
    </source>
</evidence>
<dbReference type="KEGG" id="ops:A8A54_14900"/>
<evidence type="ECO:0000256" key="2">
    <source>
        <dbReference type="ARBA" id="ARBA00004651"/>
    </source>
</evidence>
<dbReference type="PROSITE" id="PS50928">
    <property type="entry name" value="ABC_TM1"/>
    <property type="match status" value="1"/>
</dbReference>
<feature type="transmembrane region" description="Helical" evidence="11">
    <location>
        <begin position="240"/>
        <end position="261"/>
    </location>
</feature>
<feature type="transmembrane region" description="Helical" evidence="11">
    <location>
        <begin position="73"/>
        <end position="93"/>
    </location>
</feature>
<dbReference type="GO" id="GO:0055085">
    <property type="term" value="P:transmembrane transport"/>
    <property type="evidence" value="ECO:0007669"/>
    <property type="project" value="InterPro"/>
</dbReference>
<keyword evidence="7 11" id="KW-0812">Transmembrane</keyword>